<dbReference type="EMBL" id="PUIV01000005">
    <property type="protein sequence ID" value="PWB94982.1"/>
    <property type="molecule type" value="Genomic_DNA"/>
</dbReference>
<dbReference type="GO" id="GO:0009055">
    <property type="term" value="F:electron transfer activity"/>
    <property type="evidence" value="ECO:0007669"/>
    <property type="project" value="InterPro"/>
</dbReference>
<keyword evidence="9" id="KW-1185">Reference proteome</keyword>
<dbReference type="OrthoDB" id="7873796at2"/>
<accession>A0A2U1STP5</accession>
<dbReference type="GO" id="GO:0020037">
    <property type="term" value="F:heme binding"/>
    <property type="evidence" value="ECO:0007669"/>
    <property type="project" value="InterPro"/>
</dbReference>
<evidence type="ECO:0000256" key="5">
    <source>
        <dbReference type="SAM" id="MobiDB-lite"/>
    </source>
</evidence>
<dbReference type="Proteomes" id="UP000245137">
    <property type="component" value="Unassembled WGS sequence"/>
</dbReference>
<evidence type="ECO:0000313" key="8">
    <source>
        <dbReference type="EMBL" id="PWB94982.1"/>
    </source>
</evidence>
<dbReference type="Gene3D" id="1.10.760.10">
    <property type="entry name" value="Cytochrome c-like domain"/>
    <property type="match status" value="1"/>
</dbReference>
<proteinExistence type="predicted"/>
<reference evidence="8 9" key="1">
    <citation type="journal article" date="2018" name="Appl. Microbiol. Biotechnol.">
        <title>Co-cultivation of the strictly anaerobic methanogen Methanosarcina barkeri with aerobic methanotrophs in an oxygen-limited membrane bioreactor.</title>
        <authorList>
            <person name="In 't Zandt M.H."/>
            <person name="van den Bosch T.J.M."/>
            <person name="Rijkers R."/>
            <person name="van Kessel M.A.H.J."/>
            <person name="Jetten M.S.M."/>
            <person name="Welte C.U."/>
        </authorList>
    </citation>
    <scope>NUCLEOTIDE SEQUENCE [LARGE SCALE GENOMIC DNA]</scope>
    <source>
        <strain evidence="8 9">DSM 17706</strain>
    </source>
</reference>
<name>A0A2U1STP5_METSR</name>
<dbReference type="GO" id="GO:0046872">
    <property type="term" value="F:metal ion binding"/>
    <property type="evidence" value="ECO:0007669"/>
    <property type="project" value="UniProtKB-KW"/>
</dbReference>
<evidence type="ECO:0000256" key="6">
    <source>
        <dbReference type="SAM" id="SignalP"/>
    </source>
</evidence>
<dbReference type="AlphaFoldDB" id="A0A2U1STP5"/>
<keyword evidence="2 4" id="KW-0479">Metal-binding</keyword>
<dbReference type="InterPro" id="IPR009056">
    <property type="entry name" value="Cyt_c-like_dom"/>
</dbReference>
<gene>
    <name evidence="8" type="ORF">C5689_05320</name>
</gene>
<dbReference type="RefSeq" id="WP_108916350.1">
    <property type="nucleotide sequence ID" value="NZ_BGJY01000005.1"/>
</dbReference>
<feature type="compositionally biased region" description="Basic and acidic residues" evidence="5">
    <location>
        <begin position="101"/>
        <end position="121"/>
    </location>
</feature>
<feature type="chain" id="PRO_5015582640" evidence="6">
    <location>
        <begin position="24"/>
        <end position="121"/>
    </location>
</feature>
<dbReference type="SUPFAM" id="SSF46626">
    <property type="entry name" value="Cytochrome c"/>
    <property type="match status" value="1"/>
</dbReference>
<dbReference type="Pfam" id="PF13442">
    <property type="entry name" value="Cytochrome_CBB3"/>
    <property type="match status" value="1"/>
</dbReference>
<organism evidence="8 9">
    <name type="scientific">Methylosinus sporium</name>
    <dbReference type="NCBI Taxonomy" id="428"/>
    <lineage>
        <taxon>Bacteria</taxon>
        <taxon>Pseudomonadati</taxon>
        <taxon>Pseudomonadota</taxon>
        <taxon>Alphaproteobacteria</taxon>
        <taxon>Hyphomicrobiales</taxon>
        <taxon>Methylocystaceae</taxon>
        <taxon>Methylosinus</taxon>
    </lineage>
</organism>
<evidence type="ECO:0000259" key="7">
    <source>
        <dbReference type="PROSITE" id="PS51007"/>
    </source>
</evidence>
<keyword evidence="3 4" id="KW-0408">Iron</keyword>
<dbReference type="InterPro" id="IPR036909">
    <property type="entry name" value="Cyt_c-like_dom_sf"/>
</dbReference>
<protein>
    <submittedName>
        <fullName evidence="8">Cytochrome C</fullName>
    </submittedName>
</protein>
<feature type="domain" description="Cytochrome c" evidence="7">
    <location>
        <begin position="24"/>
        <end position="102"/>
    </location>
</feature>
<feature type="signal peptide" evidence="6">
    <location>
        <begin position="1"/>
        <end position="23"/>
    </location>
</feature>
<comment type="caution">
    <text evidence="8">The sequence shown here is derived from an EMBL/GenBank/DDBJ whole genome shotgun (WGS) entry which is preliminary data.</text>
</comment>
<evidence type="ECO:0000256" key="4">
    <source>
        <dbReference type="PROSITE-ProRule" id="PRU00433"/>
    </source>
</evidence>
<evidence type="ECO:0000256" key="1">
    <source>
        <dbReference type="ARBA" id="ARBA00022617"/>
    </source>
</evidence>
<keyword evidence="1 4" id="KW-0349">Heme</keyword>
<evidence type="ECO:0000256" key="2">
    <source>
        <dbReference type="ARBA" id="ARBA00022723"/>
    </source>
</evidence>
<keyword evidence="6" id="KW-0732">Signal</keyword>
<feature type="region of interest" description="Disordered" evidence="5">
    <location>
        <begin position="99"/>
        <end position="121"/>
    </location>
</feature>
<evidence type="ECO:0000256" key="3">
    <source>
        <dbReference type="ARBA" id="ARBA00023004"/>
    </source>
</evidence>
<dbReference type="PROSITE" id="PS51007">
    <property type="entry name" value="CYTC"/>
    <property type="match status" value="1"/>
</dbReference>
<evidence type="ECO:0000313" key="9">
    <source>
        <dbReference type="Proteomes" id="UP000245137"/>
    </source>
</evidence>
<sequence>MKLSRRLFAPLALAAGFCAPAAAGDAAHGKRIAERWCSACHVVTSAQKTANADAPSFADVAQRRTDAKALANFLVDPHPKMPDMHLSRREIDDIVSYIRSLDPRPREPEQGIDRYERPKNG</sequence>